<protein>
    <submittedName>
        <fullName evidence="1">Uncharacterized protein</fullName>
    </submittedName>
</protein>
<reference evidence="1 2" key="1">
    <citation type="submission" date="2016-09" db="EMBL/GenBank/DDBJ databases">
        <authorList>
            <person name="Capua I."/>
            <person name="De Benedictis P."/>
            <person name="Joannis T."/>
            <person name="Lombin L.H."/>
            <person name="Cattoli G."/>
        </authorList>
    </citation>
    <scope>NUCLEOTIDE SEQUENCE [LARGE SCALE GENOMIC DNA]</scope>
    <source>
        <strain evidence="1 2">IMI 309357</strain>
    </source>
</reference>
<evidence type="ECO:0000313" key="2">
    <source>
        <dbReference type="Proteomes" id="UP000176998"/>
    </source>
</evidence>
<keyword evidence="2" id="KW-1185">Reference proteome</keyword>
<dbReference type="OrthoDB" id="4726568at2759"/>
<organism evidence="1 2">
    <name type="scientific">Colletotrichum orchidophilum</name>
    <dbReference type="NCBI Taxonomy" id="1209926"/>
    <lineage>
        <taxon>Eukaryota</taxon>
        <taxon>Fungi</taxon>
        <taxon>Dikarya</taxon>
        <taxon>Ascomycota</taxon>
        <taxon>Pezizomycotina</taxon>
        <taxon>Sordariomycetes</taxon>
        <taxon>Hypocreomycetidae</taxon>
        <taxon>Glomerellales</taxon>
        <taxon>Glomerellaceae</taxon>
        <taxon>Colletotrichum</taxon>
    </lineage>
</organism>
<dbReference type="EMBL" id="MJBS01000127">
    <property type="protein sequence ID" value="OHE93151.1"/>
    <property type="molecule type" value="Genomic_DNA"/>
</dbReference>
<sequence length="147" mass="15615">MSPVSPLTARTECSTPSTVIEQIGTSKEVTVYATSGGLTALYVCRRVNGRECYNLAGAIAAAVASLFLILQRSDTIPARDGSAESLVDFLTRELVADGSTFESITGATPHLLPRYDSGTRIPQSVASVHGLNFLNTTLKPDVYDFGD</sequence>
<dbReference type="Proteomes" id="UP000176998">
    <property type="component" value="Unassembled WGS sequence"/>
</dbReference>
<name>A0A1G4AVK9_9PEZI</name>
<gene>
    <name evidence="1" type="ORF">CORC01_11563</name>
</gene>
<dbReference type="RefSeq" id="XP_022470317.1">
    <property type="nucleotide sequence ID" value="XM_022623186.1"/>
</dbReference>
<evidence type="ECO:0000313" key="1">
    <source>
        <dbReference type="EMBL" id="OHE93151.1"/>
    </source>
</evidence>
<proteinExistence type="predicted"/>
<accession>A0A1G4AVK9</accession>
<dbReference type="GeneID" id="34564696"/>
<comment type="caution">
    <text evidence="1">The sequence shown here is derived from an EMBL/GenBank/DDBJ whole genome shotgun (WGS) entry which is preliminary data.</text>
</comment>
<dbReference type="AlphaFoldDB" id="A0A1G4AVK9"/>